<dbReference type="SUPFAM" id="SSF57561">
    <property type="entry name" value="Methylamine dehydrogenase, L chain"/>
    <property type="match status" value="1"/>
</dbReference>
<feature type="disulfide bond" evidence="14">
    <location>
        <begin position="83"/>
        <end position="131"/>
    </location>
</feature>
<feature type="disulfide bond" evidence="14">
    <location>
        <begin position="84"/>
        <end position="128"/>
    </location>
</feature>
<organism evidence="18 19">
    <name type="scientific">Plasticicumulans lactativorans</name>
    <dbReference type="NCBI Taxonomy" id="1133106"/>
    <lineage>
        <taxon>Bacteria</taxon>
        <taxon>Pseudomonadati</taxon>
        <taxon>Pseudomonadota</taxon>
        <taxon>Gammaproteobacteria</taxon>
        <taxon>Candidatus Competibacteraceae</taxon>
        <taxon>Plasticicumulans</taxon>
    </lineage>
</organism>
<proteinExistence type="inferred from homology"/>
<keyword evidence="19" id="KW-1185">Reference proteome</keyword>
<dbReference type="InterPro" id="IPR016008">
    <property type="entry name" value="Amine_DH_Ltc"/>
</dbReference>
<dbReference type="EMBL" id="SLWY01000001">
    <property type="protein sequence ID" value="TCO83828.1"/>
    <property type="molecule type" value="Genomic_DNA"/>
</dbReference>
<comment type="subcellular location">
    <subcellularLocation>
        <location evidence="1 10">Periplasm</location>
    </subcellularLocation>
</comment>
<evidence type="ECO:0000256" key="6">
    <source>
        <dbReference type="ARBA" id="ARBA00022764"/>
    </source>
</evidence>
<keyword evidence="6 10" id="KW-0574">Periplasm</keyword>
<dbReference type="OrthoDB" id="7628766at2"/>
<evidence type="ECO:0000259" key="17">
    <source>
        <dbReference type="Pfam" id="PF02975"/>
    </source>
</evidence>
<evidence type="ECO:0000313" key="18">
    <source>
        <dbReference type="EMBL" id="TCO83828.1"/>
    </source>
</evidence>
<evidence type="ECO:0000256" key="14">
    <source>
        <dbReference type="PIRSR" id="PIRSR000192-4"/>
    </source>
</evidence>
<sequence>MKLLDRLFERSTRRVAETTSRRAALARIGSWIVAGSALPLLLPIDRVAGRALAAETGKPGDPGDPNSCDYWRYCSVDGFLCTCCGGTVTSCPPGVEVSQVTWIGTCRNPADGKDYIISYNDCCGKQSCGQCACTRNDSEQPMYRPFNNNDINWCMGAKSQVYNCTLAVIRGVAN</sequence>
<dbReference type="PIRSF" id="PIRSF000192">
    <property type="entry name" value="Amine_dh_beta"/>
    <property type="match status" value="1"/>
</dbReference>
<keyword evidence="5" id="KW-0732">Signal</keyword>
<evidence type="ECO:0000256" key="5">
    <source>
        <dbReference type="ARBA" id="ARBA00022729"/>
    </source>
</evidence>
<keyword evidence="7 10" id="KW-0249">Electron transport</keyword>
<evidence type="ECO:0000256" key="15">
    <source>
        <dbReference type="PIRSR" id="PIRSR000192-5"/>
    </source>
</evidence>
<keyword evidence="3 10" id="KW-0813">Transport</keyword>
<evidence type="ECO:0000256" key="4">
    <source>
        <dbReference type="ARBA" id="ARBA00022709"/>
    </source>
</evidence>
<keyword evidence="4" id="KW-0824">TTQ</keyword>
<comment type="similarity">
    <text evidence="2 10">Belongs to the aromatic amine dehydrogenase light chain family.</text>
</comment>
<dbReference type="Gene3D" id="2.60.30.10">
    <property type="entry name" value="Methylamine/Aralkylamine dehydrogenase light chain"/>
    <property type="match status" value="1"/>
</dbReference>
<evidence type="ECO:0000256" key="8">
    <source>
        <dbReference type="ARBA" id="ARBA00023002"/>
    </source>
</evidence>
<comment type="subunit">
    <text evidence="10">Heterotetramer of two light and two heavy chains.</text>
</comment>
<feature type="active site" description="Proton acceptor" evidence="11">
    <location>
        <position position="121"/>
    </location>
</feature>
<feature type="active site" description="Tryptophylquinone 6'-substrate hemiaminal intermediate" evidence="11">
    <location>
        <position position="102"/>
    </location>
</feature>
<comment type="caution">
    <text evidence="18">The sequence shown here is derived from an EMBL/GenBank/DDBJ whole genome shotgun (WGS) entry which is preliminary data.</text>
</comment>
<feature type="disulfide bond" evidence="14">
    <location>
        <begin position="74"/>
        <end position="106"/>
    </location>
</feature>
<evidence type="ECO:0000256" key="7">
    <source>
        <dbReference type="ARBA" id="ARBA00022982"/>
    </source>
</evidence>
<feature type="binding site" evidence="12">
    <location>
        <begin position="149"/>
        <end position="151"/>
    </location>
    <ligand>
        <name>substrate</name>
    </ligand>
</feature>
<name>A0A4R2LAG4_9GAMM</name>
<feature type="cross-link" description="Tryptophan tryptophylquinone (Trp-Trp)" evidence="15">
    <location>
        <begin position="102"/>
        <end position="153"/>
    </location>
</feature>
<evidence type="ECO:0000256" key="1">
    <source>
        <dbReference type="ARBA" id="ARBA00004418"/>
    </source>
</evidence>
<evidence type="ECO:0000256" key="11">
    <source>
        <dbReference type="PIRSR" id="PIRSR000192-1"/>
    </source>
</evidence>
<accession>A0A4R2LAG4</accession>
<feature type="site" description="Transition state stabilizer" evidence="13">
    <location>
        <position position="165"/>
    </location>
</feature>
<evidence type="ECO:0000256" key="2">
    <source>
        <dbReference type="ARBA" id="ARBA00010711"/>
    </source>
</evidence>
<keyword evidence="8 10" id="KW-0560">Oxidoreductase</keyword>
<dbReference type="GO" id="GO:0042597">
    <property type="term" value="C:periplasmic space"/>
    <property type="evidence" value="ECO:0007669"/>
    <property type="project" value="UniProtKB-SubCell"/>
</dbReference>
<feature type="domain" description="Methylamine/Aralkylamine dehydrogenase light chain C-terminal" evidence="17">
    <location>
        <begin position="63"/>
        <end position="171"/>
    </location>
</feature>
<dbReference type="AlphaFoldDB" id="A0A4R2LAG4"/>
<keyword evidence="9" id="KW-1015">Disulfide bond</keyword>
<evidence type="ECO:0000256" key="16">
    <source>
        <dbReference type="PIRSR" id="PIRSR000192-6"/>
    </source>
</evidence>
<feature type="disulfide bond" evidence="14">
    <location>
        <begin position="91"/>
        <end position="122"/>
    </location>
</feature>
<dbReference type="Pfam" id="PF02975">
    <property type="entry name" value="Me-amine-dh_L"/>
    <property type="match status" value="1"/>
</dbReference>
<evidence type="ECO:0000256" key="13">
    <source>
        <dbReference type="PIRSR" id="PIRSR000192-3"/>
    </source>
</evidence>
<feature type="modified residue" description="Tryptophylquinone" evidence="16">
    <location>
        <position position="102"/>
    </location>
</feature>
<dbReference type="InterPro" id="IPR036560">
    <property type="entry name" value="MADH/AADH_L_sf"/>
</dbReference>
<reference evidence="18 19" key="1">
    <citation type="submission" date="2019-03" db="EMBL/GenBank/DDBJ databases">
        <title>Genomic Encyclopedia of Type Strains, Phase IV (KMG-IV): sequencing the most valuable type-strain genomes for metagenomic binning, comparative biology and taxonomic classification.</title>
        <authorList>
            <person name="Goeker M."/>
        </authorList>
    </citation>
    <scope>NUCLEOTIDE SEQUENCE [LARGE SCALE GENOMIC DNA]</scope>
    <source>
        <strain evidence="18 19">DSM 25287</strain>
    </source>
</reference>
<feature type="binding site" evidence="12">
    <location>
        <position position="77"/>
    </location>
    <ligand>
        <name>substrate</name>
    </ligand>
</feature>
<dbReference type="GO" id="GO:0030058">
    <property type="term" value="F:aliphatic amine dehydrogenase activity"/>
    <property type="evidence" value="ECO:0007669"/>
    <property type="project" value="UniProtKB-UniRule"/>
</dbReference>
<dbReference type="RefSeq" id="WP_132538092.1">
    <property type="nucleotide sequence ID" value="NZ_SLWY01000001.1"/>
</dbReference>
<feature type="disulfide bond" evidence="14">
    <location>
        <begin position="81"/>
        <end position="164"/>
    </location>
</feature>
<evidence type="ECO:0000256" key="9">
    <source>
        <dbReference type="ARBA" id="ARBA00023157"/>
    </source>
</evidence>
<evidence type="ECO:0000256" key="10">
    <source>
        <dbReference type="PIRNR" id="PIRNR000192"/>
    </source>
</evidence>
<evidence type="ECO:0000313" key="19">
    <source>
        <dbReference type="Proteomes" id="UP000295765"/>
    </source>
</evidence>
<gene>
    <name evidence="18" type="ORF">EV699_101212</name>
</gene>
<dbReference type="InterPro" id="IPR013504">
    <property type="entry name" value="MADH/AADH_Ltc_C_dom"/>
</dbReference>
<feature type="disulfide bond" evidence="14">
    <location>
        <begin position="123"/>
        <end position="154"/>
    </location>
</feature>
<dbReference type="Proteomes" id="UP000295765">
    <property type="component" value="Unassembled WGS sequence"/>
</dbReference>
<dbReference type="GO" id="GO:0009308">
    <property type="term" value="P:amine metabolic process"/>
    <property type="evidence" value="ECO:0007669"/>
    <property type="project" value="UniProtKB-UniRule"/>
</dbReference>
<feature type="disulfide bond" evidence="14">
    <location>
        <begin position="68"/>
        <end position="133"/>
    </location>
</feature>
<protein>
    <submittedName>
        <fullName evidence="18">Methylamine dehydrogenase light chain</fullName>
    </submittedName>
</protein>
<evidence type="ECO:0000256" key="3">
    <source>
        <dbReference type="ARBA" id="ARBA00022448"/>
    </source>
</evidence>
<evidence type="ECO:0000256" key="12">
    <source>
        <dbReference type="PIRSR" id="PIRSR000192-2"/>
    </source>
</evidence>